<dbReference type="AlphaFoldDB" id="A0A419DBY3"/>
<gene>
    <name evidence="1" type="ORF">C4544_04685</name>
</gene>
<dbReference type="Proteomes" id="UP000285655">
    <property type="component" value="Unassembled WGS sequence"/>
</dbReference>
<proteinExistence type="predicted"/>
<name>A0A419DBY3_9BACT</name>
<dbReference type="InterPro" id="IPR013389">
    <property type="entry name" value="CRISPR-assoc_prot_Cas8b"/>
</dbReference>
<organism evidence="1 2">
    <name type="scientific">candidate division WS5 bacterium</name>
    <dbReference type="NCBI Taxonomy" id="2093353"/>
    <lineage>
        <taxon>Bacteria</taxon>
        <taxon>candidate division WS5</taxon>
    </lineage>
</organism>
<accession>A0A419DBY3</accession>
<sequence>MIEAMRTIALDYLAEELSGGSVPADIEGWYQNLRKNSPGKMFPYLVEDSGKIETVYVLEKYTDDMMRLVVQDLVDDSDSDREKCTIDKLPFMRPSGSQSAQIGPVIKRSYDKNKGGGPSEKILRTTMEYFKEVAQANKPWSPYFEDILKLLNCVMVQLPDGEKVNWQKSGYANLLACAVDKIGKQSGTVFLTVRDSKGQLPGENALYVEYLLTEKLAGERYATQKAPAEEKKICCLCNVREVTVFPNALKGAGINLSNVDRAGAFPGIDTLQAWKKYALCSSCADLLYVYKFHVLKKGGPKKDHQPFGARIAGENALIIPSFLPGLPAEARLDVLHETTDYIKNMASDVEQDEDSLLDILKDNESILNFIILWADIGQEIGNVTGMITNVLPSRLRKLSELNAQAERWTHPLFPKVPLQQGRTNFKPDLSLKALRPLFHRPSGEKAKDANKSKQLFHVKRLIAACVYHQNRLLGDRFWEEIMTTARWYWLEALERKDGHRELLYEGIGKSGPYLTAAGWLKHLNWWLYYFKQVGVMDMEKVYFEPDMDVLKPYFGPESGIDTQEKAFSFLLGVLYGKLLQVQGARGVNVGANALSWLKRLTLQGKDLPELYNKTREKLLAYETEKNQEVKMLISEIGRLGVKLGDNIRLSEIQTNYYLLLGQSMTVDILPSKEQN</sequence>
<protein>
    <submittedName>
        <fullName evidence="1">CRISPR-associated protein</fullName>
    </submittedName>
</protein>
<comment type="caution">
    <text evidence="1">The sequence shown here is derived from an EMBL/GenBank/DDBJ whole genome shotgun (WGS) entry which is preliminary data.</text>
</comment>
<dbReference type="EMBL" id="QZJW01000042">
    <property type="protein sequence ID" value="RJO60659.1"/>
    <property type="molecule type" value="Genomic_DNA"/>
</dbReference>
<evidence type="ECO:0000313" key="2">
    <source>
        <dbReference type="Proteomes" id="UP000285655"/>
    </source>
</evidence>
<evidence type="ECO:0000313" key="1">
    <source>
        <dbReference type="EMBL" id="RJO60659.1"/>
    </source>
</evidence>
<reference evidence="1 2" key="1">
    <citation type="journal article" date="2017" name="ISME J.">
        <title>Energy and carbon metabolisms in a deep terrestrial subsurface fluid microbial community.</title>
        <authorList>
            <person name="Momper L."/>
            <person name="Jungbluth S.P."/>
            <person name="Lee M.D."/>
            <person name="Amend J.P."/>
        </authorList>
    </citation>
    <scope>NUCLEOTIDE SEQUENCE [LARGE SCALE GENOMIC DNA]</scope>
    <source>
        <strain evidence="1">SURF_29</strain>
    </source>
</reference>
<dbReference type="Pfam" id="PF09484">
    <property type="entry name" value="Cas_TM1802"/>
    <property type="match status" value="1"/>
</dbReference>